<dbReference type="SUPFAM" id="SSF52025">
    <property type="entry name" value="PA domain"/>
    <property type="match status" value="1"/>
</dbReference>
<evidence type="ECO:0000256" key="1">
    <source>
        <dbReference type="ARBA" id="ARBA00005634"/>
    </source>
</evidence>
<dbReference type="InterPro" id="IPR036757">
    <property type="entry name" value="TFR-like_dimer_dom_sf"/>
</dbReference>
<dbReference type="FunFam" id="3.50.30.30:FF:000033">
    <property type="entry name" value="Glutamate carboxypeptidase 2 homolog"/>
    <property type="match status" value="1"/>
</dbReference>
<dbReference type="SUPFAM" id="SSF47672">
    <property type="entry name" value="Transferrin receptor-like dimerisation domain"/>
    <property type="match status" value="1"/>
</dbReference>
<dbReference type="Pfam" id="PF02225">
    <property type="entry name" value="PA"/>
    <property type="match status" value="1"/>
</dbReference>
<dbReference type="InterPro" id="IPR007484">
    <property type="entry name" value="Peptidase_M28"/>
</dbReference>
<dbReference type="GO" id="GO:0004180">
    <property type="term" value="F:carboxypeptidase activity"/>
    <property type="evidence" value="ECO:0007669"/>
    <property type="project" value="TreeGrafter"/>
</dbReference>
<dbReference type="SUPFAM" id="SSF53187">
    <property type="entry name" value="Zn-dependent exopeptidases"/>
    <property type="match status" value="1"/>
</dbReference>
<dbReference type="Pfam" id="PF04253">
    <property type="entry name" value="TFR_dimer"/>
    <property type="match status" value="1"/>
</dbReference>
<reference evidence="7" key="2">
    <citation type="submission" date="2020-10" db="UniProtKB">
        <authorList>
            <consortium name="WormBaseParasite"/>
        </authorList>
    </citation>
    <scope>IDENTIFICATION</scope>
</reference>
<reference evidence="6" key="1">
    <citation type="journal article" date="2013" name="Genetics">
        <title>The draft genome and transcriptome of Panagrellus redivivus are shaped by the harsh demands of a free-living lifestyle.</title>
        <authorList>
            <person name="Srinivasan J."/>
            <person name="Dillman A.R."/>
            <person name="Macchietto M.G."/>
            <person name="Heikkinen L."/>
            <person name="Lakso M."/>
            <person name="Fracchia K.M."/>
            <person name="Antoshechkin I."/>
            <person name="Mortazavi A."/>
            <person name="Wong G."/>
            <person name="Sternberg P.W."/>
        </authorList>
    </citation>
    <scope>NUCLEOTIDE SEQUENCE [LARGE SCALE GENOMIC DNA]</scope>
    <source>
        <strain evidence="6">MT8872</strain>
    </source>
</reference>
<dbReference type="AlphaFoldDB" id="A0A7E4VXM3"/>
<dbReference type="Gene3D" id="3.50.30.30">
    <property type="match status" value="1"/>
</dbReference>
<dbReference type="InterPro" id="IPR003137">
    <property type="entry name" value="PA_domain"/>
</dbReference>
<sequence>MRNLQFLIICAFILFVFGIDFDPNRAKTQSVLINNIDGLKIKETLKTITAYPHVAGTPQNARVADTIANLWKRAGLEDVHFKEYEALLSYSDNDRPNHVSIIDKATGKTFFKTIGMSPVIIPYEQSTPRANIQWLAYSGDGTAIGEPVYANYGREEDFEKLKEIGISVKDKIVVIRYGRCYRGNKVKLAQKYGAKAVILYSDPAEVAQHGTHPSNTYPNSEWMPSGGVQRGSLKVSSGGDILTPLVPAIKDGYPTLTIEEAYEKQIIPRIPVIPLSYGDAYHILSRLSGNETVDYDAQGGFNFTYRYGPGFNDSNSVIKVEVNSKLETKTIRNIVGYIKGAVEPDQYVILGNHYDAWVYGSIDPGSGTAVLAEVARAFVKTMQQTNWRPARTIMFCAWDAEEHGLIGSTEFVEEFEKQLSERAVVYLNVDNIKSNGSFSAETIPSMFAQVVETAKVIRNPVEDEIRAGRTTVYDTWFKTFSTKFTPCHPDYPEMAIPAASSDMAGFLNYIGIPVINFTYRNASWTQYPLYHSLYETIFAQEHIFDTNDFAIHRSIGQFWAELARSYADKTVIPLNVTIFADQLKYNYLAELRGVVYDLALKHSELVDSANQLKILSDLSDRLLNRSRIIDNQVQNDISVAKWYSNRVFKVERCFINPNMSPEQPQNRHLLYSISDKNNYAAATMSHVYDVVSEIENATDVNTRKDGPGQLGVKLARAIALVQYGVNCVINQFDDVI</sequence>
<evidence type="ECO:0000313" key="6">
    <source>
        <dbReference type="Proteomes" id="UP000492821"/>
    </source>
</evidence>
<evidence type="ECO:0000259" key="4">
    <source>
        <dbReference type="Pfam" id="PF04253"/>
    </source>
</evidence>
<dbReference type="PANTHER" id="PTHR10404:SF77">
    <property type="entry name" value="GLUTAMATE CARBOXYPEPTIDASE 2 HOMOLOG"/>
    <property type="match status" value="1"/>
</dbReference>
<dbReference type="FunFam" id="3.40.630.10:FF:000101">
    <property type="entry name" value="N-acetylated alpha-linked acidic dipeptidase like 1"/>
    <property type="match status" value="1"/>
</dbReference>
<protein>
    <submittedName>
        <fullName evidence="7">N-acetylated-alpha-linked acidic dipeptidase 2</fullName>
    </submittedName>
</protein>
<feature type="domain" description="PA" evidence="3">
    <location>
        <begin position="148"/>
        <end position="232"/>
    </location>
</feature>
<name>A0A7E4VXM3_PANRE</name>
<dbReference type="InterPro" id="IPR039373">
    <property type="entry name" value="Peptidase_M28B"/>
</dbReference>
<proteinExistence type="inferred from homology"/>
<dbReference type="Gene3D" id="1.20.930.40">
    <property type="entry name" value="Transferrin receptor-like, dimerisation domain"/>
    <property type="match status" value="1"/>
</dbReference>
<feature type="domain" description="Transferrin receptor-like dimerisation" evidence="4">
    <location>
        <begin position="632"/>
        <end position="700"/>
    </location>
</feature>
<dbReference type="InterPro" id="IPR007365">
    <property type="entry name" value="TFR-like_dimer_dom"/>
</dbReference>
<dbReference type="Pfam" id="PF04389">
    <property type="entry name" value="Peptidase_M28"/>
    <property type="match status" value="1"/>
</dbReference>
<evidence type="ECO:0000313" key="7">
    <source>
        <dbReference type="WBParaSite" id="Pan_g4055.t1"/>
    </source>
</evidence>
<accession>A0A7E4VXM3</accession>
<feature type="chain" id="PRO_5028824624" evidence="2">
    <location>
        <begin position="19"/>
        <end position="736"/>
    </location>
</feature>
<dbReference type="Gene3D" id="3.40.630.10">
    <property type="entry name" value="Zn peptidases"/>
    <property type="match status" value="1"/>
</dbReference>
<feature type="signal peptide" evidence="2">
    <location>
        <begin position="1"/>
        <end position="18"/>
    </location>
</feature>
<dbReference type="InterPro" id="IPR046450">
    <property type="entry name" value="PA_dom_sf"/>
</dbReference>
<evidence type="ECO:0000259" key="5">
    <source>
        <dbReference type="Pfam" id="PF04389"/>
    </source>
</evidence>
<evidence type="ECO:0000259" key="3">
    <source>
        <dbReference type="Pfam" id="PF02225"/>
    </source>
</evidence>
<keyword evidence="2" id="KW-0732">Signal</keyword>
<comment type="similarity">
    <text evidence="1">Belongs to the peptidase M28 family. M28B subfamily.</text>
</comment>
<dbReference type="Proteomes" id="UP000492821">
    <property type="component" value="Unassembled WGS sequence"/>
</dbReference>
<evidence type="ECO:0000256" key="2">
    <source>
        <dbReference type="SAM" id="SignalP"/>
    </source>
</evidence>
<dbReference type="PANTHER" id="PTHR10404">
    <property type="entry name" value="N-ACETYLATED-ALPHA-LINKED ACIDIC DIPEPTIDASE"/>
    <property type="match status" value="1"/>
</dbReference>
<keyword evidence="6" id="KW-1185">Reference proteome</keyword>
<organism evidence="6 7">
    <name type="scientific">Panagrellus redivivus</name>
    <name type="common">Microworm</name>
    <dbReference type="NCBI Taxonomy" id="6233"/>
    <lineage>
        <taxon>Eukaryota</taxon>
        <taxon>Metazoa</taxon>
        <taxon>Ecdysozoa</taxon>
        <taxon>Nematoda</taxon>
        <taxon>Chromadorea</taxon>
        <taxon>Rhabditida</taxon>
        <taxon>Tylenchina</taxon>
        <taxon>Panagrolaimomorpha</taxon>
        <taxon>Panagrolaimoidea</taxon>
        <taxon>Panagrolaimidae</taxon>
        <taxon>Panagrellus</taxon>
    </lineage>
</organism>
<dbReference type="WBParaSite" id="Pan_g4055.t1">
    <property type="protein sequence ID" value="Pan_g4055.t1"/>
    <property type="gene ID" value="Pan_g4055"/>
</dbReference>
<dbReference type="CDD" id="cd02121">
    <property type="entry name" value="PA_GCPII_like"/>
    <property type="match status" value="1"/>
</dbReference>
<feature type="domain" description="Peptidase M28" evidence="5">
    <location>
        <begin position="333"/>
        <end position="536"/>
    </location>
</feature>